<organism evidence="1 2">
    <name type="scientific">Aspergillus minisclerotigenes</name>
    <dbReference type="NCBI Taxonomy" id="656917"/>
    <lineage>
        <taxon>Eukaryota</taxon>
        <taxon>Fungi</taxon>
        <taxon>Dikarya</taxon>
        <taxon>Ascomycota</taxon>
        <taxon>Pezizomycotina</taxon>
        <taxon>Eurotiomycetes</taxon>
        <taxon>Eurotiomycetidae</taxon>
        <taxon>Eurotiales</taxon>
        <taxon>Aspergillaceae</taxon>
        <taxon>Aspergillus</taxon>
        <taxon>Aspergillus subgen. Circumdati</taxon>
    </lineage>
</organism>
<reference evidence="1 2" key="1">
    <citation type="submission" date="2019-04" db="EMBL/GenBank/DDBJ databases">
        <title>Fungal friends and foes A comparative genomics study of 23 Aspergillus species from section Flavi.</title>
        <authorList>
            <consortium name="DOE Joint Genome Institute"/>
            <person name="Kjaerbolling I."/>
            <person name="Vesth T.C."/>
            <person name="Frisvad J.C."/>
            <person name="Nybo J.L."/>
            <person name="Theobald S."/>
            <person name="Kildgaard S."/>
            <person name="Petersen T.I."/>
            <person name="Kuo A."/>
            <person name="Sato A."/>
            <person name="Lyhne E.K."/>
            <person name="Kogle M.E."/>
            <person name="Wiebenga A."/>
            <person name="Kun R.S."/>
            <person name="Lubbers R.J."/>
            <person name="Makela M.R."/>
            <person name="Barry K."/>
            <person name="Chovatia M."/>
            <person name="Clum A."/>
            <person name="Daum C."/>
            <person name="Haridas S."/>
            <person name="He G."/>
            <person name="LaButti K."/>
            <person name="Lipzen A."/>
            <person name="Mondo S."/>
            <person name="Pangilinan J."/>
            <person name="Riley R."/>
            <person name="Salamov A."/>
            <person name="Simmons B.A."/>
            <person name="Magnuson J.K."/>
            <person name="Henrissat B."/>
            <person name="Mortensen U.H."/>
            <person name="Larsen T.O."/>
            <person name="De vries R.P."/>
            <person name="Grigoriev I.V."/>
            <person name="Machida M."/>
            <person name="Baker S.E."/>
            <person name="Andersen M.R."/>
        </authorList>
    </citation>
    <scope>NUCLEOTIDE SEQUENCE [LARGE SCALE GENOMIC DNA]</scope>
    <source>
        <strain evidence="1 2">CBS 117635</strain>
    </source>
</reference>
<name>A0A5N6JMY4_9EURO</name>
<dbReference type="AlphaFoldDB" id="A0A5N6JMY4"/>
<accession>A0A5N6JMY4</accession>
<protein>
    <submittedName>
        <fullName evidence="1">Uncharacterized protein</fullName>
    </submittedName>
</protein>
<proteinExistence type="predicted"/>
<evidence type="ECO:0000313" key="2">
    <source>
        <dbReference type="Proteomes" id="UP000326289"/>
    </source>
</evidence>
<evidence type="ECO:0000313" key="1">
    <source>
        <dbReference type="EMBL" id="KAB8279304.1"/>
    </source>
</evidence>
<dbReference type="Proteomes" id="UP000326289">
    <property type="component" value="Unassembled WGS sequence"/>
</dbReference>
<dbReference type="EMBL" id="ML732765">
    <property type="protein sequence ID" value="KAB8279304.1"/>
    <property type="molecule type" value="Genomic_DNA"/>
</dbReference>
<sequence>MILFHSILSELVDIRNVQSQYVSRHRHSPLIALTEEDPTKGKLPIEEFCSPEPISP</sequence>
<keyword evidence="2" id="KW-1185">Reference proteome</keyword>
<gene>
    <name evidence="1" type="ORF">BDV30DRAFT_202508</name>
</gene>